<proteinExistence type="predicted"/>
<dbReference type="SMART" id="SM00298">
    <property type="entry name" value="CHROMO"/>
    <property type="match status" value="1"/>
</dbReference>
<dbReference type="InterPro" id="IPR016197">
    <property type="entry name" value="Chromo-like_dom_sf"/>
</dbReference>
<evidence type="ECO:0000313" key="4">
    <source>
        <dbReference type="Proteomes" id="UP000041254"/>
    </source>
</evidence>
<organism evidence="3 4">
    <name type="scientific">Vitrella brassicaformis (strain CCMP3155)</name>
    <dbReference type="NCBI Taxonomy" id="1169540"/>
    <lineage>
        <taxon>Eukaryota</taxon>
        <taxon>Sar</taxon>
        <taxon>Alveolata</taxon>
        <taxon>Colpodellida</taxon>
        <taxon>Vitrellaceae</taxon>
        <taxon>Vitrella</taxon>
    </lineage>
</organism>
<dbReference type="AlphaFoldDB" id="A0A0G4ETB1"/>
<evidence type="ECO:0000259" key="2">
    <source>
        <dbReference type="PROSITE" id="PS50013"/>
    </source>
</evidence>
<dbReference type="CDD" id="cd00024">
    <property type="entry name" value="CD_CSD"/>
    <property type="match status" value="1"/>
</dbReference>
<accession>A0A0G4ETB1</accession>
<evidence type="ECO:0000256" key="1">
    <source>
        <dbReference type="SAM" id="MobiDB-lite"/>
    </source>
</evidence>
<name>A0A0G4ETB1_VITBC</name>
<dbReference type="SUPFAM" id="SSF54160">
    <property type="entry name" value="Chromo domain-like"/>
    <property type="match status" value="1"/>
</dbReference>
<dbReference type="PROSITE" id="PS50013">
    <property type="entry name" value="CHROMO_2"/>
    <property type="match status" value="1"/>
</dbReference>
<reference evidence="3 4" key="1">
    <citation type="submission" date="2014-11" db="EMBL/GenBank/DDBJ databases">
        <authorList>
            <person name="Zhu J."/>
            <person name="Qi W."/>
            <person name="Song R."/>
        </authorList>
    </citation>
    <scope>NUCLEOTIDE SEQUENCE [LARGE SCALE GENOMIC DNA]</scope>
</reference>
<feature type="domain" description="Chromo" evidence="2">
    <location>
        <begin position="21"/>
        <end position="70"/>
    </location>
</feature>
<dbReference type="Proteomes" id="UP000041254">
    <property type="component" value="Unassembled WGS sequence"/>
</dbReference>
<protein>
    <recommendedName>
        <fullName evidence="2">Chromo domain-containing protein</fullName>
    </recommendedName>
</protein>
<dbReference type="STRING" id="1169540.A0A0G4ETB1"/>
<sequence length="249" mass="26795">MTRPGPIKPGPIKTAEGDEEYKWEDIRKYDTREGVAGKREDIWYVKWQGWPESANTWEPTSNFTYMTPKLKKLMDAAKAKAKEAPPAARGKKGGRSASAPATRGRPAKAEPKAKAKAAGAGGGKGKRTTKPAIEKKGRAKGGRGKAAAAAAASAAAAAAAEHEPDEEEEHVVHVVLKYKKKTQRWGVSSDMTMERLIEGHCPTALNKEEGVVLKHEGEAQEGHVTVGMLTKEAGTNEVELEFAQESAGW</sequence>
<gene>
    <name evidence="3" type="ORF">Vbra_13107</name>
</gene>
<dbReference type="EMBL" id="CDMY01000305">
    <property type="protein sequence ID" value="CEM01477.1"/>
    <property type="molecule type" value="Genomic_DNA"/>
</dbReference>
<dbReference type="VEuPathDB" id="CryptoDB:Vbra_13107"/>
<feature type="region of interest" description="Disordered" evidence="1">
    <location>
        <begin position="76"/>
        <end position="146"/>
    </location>
</feature>
<evidence type="ECO:0000313" key="3">
    <source>
        <dbReference type="EMBL" id="CEM01477.1"/>
    </source>
</evidence>
<dbReference type="OrthoDB" id="2630497at2759"/>
<dbReference type="Gene3D" id="2.40.50.40">
    <property type="match status" value="1"/>
</dbReference>
<dbReference type="InParanoid" id="A0A0G4ETB1"/>
<keyword evidence="4" id="KW-1185">Reference proteome</keyword>
<dbReference type="InterPro" id="IPR000953">
    <property type="entry name" value="Chromo/chromo_shadow_dom"/>
</dbReference>